<dbReference type="EMBL" id="JAPQFL010000002">
    <property type="protein sequence ID" value="MDD9327803.1"/>
    <property type="molecule type" value="Genomic_DNA"/>
</dbReference>
<dbReference type="Proteomes" id="UP001149607">
    <property type="component" value="Chromosome"/>
</dbReference>
<gene>
    <name evidence="1" type="ORF">ORY91_001215</name>
    <name evidence="2" type="ORF">V9W64_09690</name>
</gene>
<dbReference type="AlphaFoldDB" id="A0A9X4E942"/>
<evidence type="ECO:0000313" key="1">
    <source>
        <dbReference type="EMBL" id="MDD9327803.1"/>
    </source>
</evidence>
<evidence type="ECO:0000313" key="3">
    <source>
        <dbReference type="Proteomes" id="UP001149607"/>
    </source>
</evidence>
<reference evidence="2" key="2">
    <citation type="submission" date="2024-02" db="EMBL/GenBank/DDBJ databases">
        <title>Neisseria leonii sp. nov.</title>
        <authorList>
            <person name="Boutroux M."/>
            <person name="Favre-Rochex S."/>
            <person name="Gorgette O."/>
            <person name="Touak G."/>
            <person name="Muhle E."/>
            <person name="Chesneau O."/>
            <person name="Clermont D."/>
            <person name="Rahi P."/>
        </authorList>
    </citation>
    <scope>NUCLEOTIDE SEQUENCE</scope>
    <source>
        <strain evidence="2">51.81</strain>
    </source>
</reference>
<proteinExistence type="predicted"/>
<dbReference type="EMBL" id="CP146598">
    <property type="protein sequence ID" value="WWY02949.1"/>
    <property type="molecule type" value="Genomic_DNA"/>
</dbReference>
<protein>
    <submittedName>
        <fullName evidence="1">Uncharacterized protein</fullName>
    </submittedName>
</protein>
<evidence type="ECO:0000313" key="2">
    <source>
        <dbReference type="EMBL" id="WWY02949.1"/>
    </source>
</evidence>
<organism evidence="1">
    <name type="scientific">Neisseria leonii</name>
    <dbReference type="NCBI Taxonomy" id="2995413"/>
    <lineage>
        <taxon>Bacteria</taxon>
        <taxon>Pseudomonadati</taxon>
        <taxon>Pseudomonadota</taxon>
        <taxon>Betaproteobacteria</taxon>
        <taxon>Neisseriales</taxon>
        <taxon>Neisseriaceae</taxon>
        <taxon>Neisseria</taxon>
    </lineage>
</organism>
<name>A0A9X4E942_9NEIS</name>
<dbReference type="RefSeq" id="WP_274584966.1">
    <property type="nucleotide sequence ID" value="NZ_CP145811.1"/>
</dbReference>
<reference evidence="1" key="1">
    <citation type="submission" date="2022-10" db="EMBL/GenBank/DDBJ databases">
        <authorList>
            <person name="Boutroux M."/>
        </authorList>
    </citation>
    <scope>NUCLEOTIDE SEQUENCE</scope>
    <source>
        <strain evidence="1">51.81</strain>
    </source>
</reference>
<sequence length="162" mass="17954">MFWELVATVSAALGFAGVALSVKWFWKRAPRWLVPVSAALGVMVFQVYQEYTWYSHTVSRLPAGAEVVAESKEIRFYRPWSYIKPQVSRFIAADTGNIVPNHTYPHWKKVTLYFFERGQPAHSLPVLVDCANGVQADAAVSAPVWGKTAYTGNLVGAVCTTG</sequence>
<accession>A0A9X4E942</accession>
<keyword evidence="3" id="KW-1185">Reference proteome</keyword>